<evidence type="ECO:0000256" key="2">
    <source>
        <dbReference type="ARBA" id="ARBA00023015"/>
    </source>
</evidence>
<dbReference type="Gene3D" id="3.40.190.10">
    <property type="entry name" value="Periplasmic binding protein-like II"/>
    <property type="match status" value="2"/>
</dbReference>
<evidence type="ECO:0000313" key="6">
    <source>
        <dbReference type="EMBL" id="CAM74849.1"/>
    </source>
</evidence>
<gene>
    <name evidence="6" type="ORF">MGR_3776</name>
</gene>
<feature type="domain" description="HTH lysR-type" evidence="5">
    <location>
        <begin position="14"/>
        <end position="71"/>
    </location>
</feature>
<evidence type="ECO:0000259" key="5">
    <source>
        <dbReference type="PROSITE" id="PS50931"/>
    </source>
</evidence>
<dbReference type="PRINTS" id="PR00039">
    <property type="entry name" value="HTHLYSR"/>
</dbReference>
<keyword evidence="3" id="KW-0238">DNA-binding</keyword>
<dbReference type="Gene3D" id="1.10.10.10">
    <property type="entry name" value="Winged helix-like DNA-binding domain superfamily/Winged helix DNA-binding domain"/>
    <property type="match status" value="1"/>
</dbReference>
<keyword evidence="4" id="KW-0804">Transcription</keyword>
<dbReference type="InterPro" id="IPR036390">
    <property type="entry name" value="WH_DNA-bd_sf"/>
</dbReference>
<reference evidence="6" key="1">
    <citation type="journal article" date="2007" name="J. Bacteriol.">
        <title>Comparative genome analysis of four magnetotactic bacteria reveals a complex set of group-specific genes implicated in magnetosome biomineralization and function.</title>
        <authorList>
            <person name="Richter M."/>
            <person name="Kube M."/>
            <person name="Bazylinski D.A."/>
            <person name="Lombardot T."/>
            <person name="Gloeckner F.O."/>
            <person name="Reinhardt R."/>
            <person name="Schueler D."/>
        </authorList>
    </citation>
    <scope>NUCLEOTIDE SEQUENCE</scope>
    <source>
        <strain evidence="6">MSR-1</strain>
    </source>
</reference>
<dbReference type="SUPFAM" id="SSF53850">
    <property type="entry name" value="Periplasmic binding protein-like II"/>
    <property type="match status" value="1"/>
</dbReference>
<dbReference type="SUPFAM" id="SSF46785">
    <property type="entry name" value="Winged helix' DNA-binding domain"/>
    <property type="match status" value="1"/>
</dbReference>
<evidence type="ECO:0000256" key="3">
    <source>
        <dbReference type="ARBA" id="ARBA00023125"/>
    </source>
</evidence>
<dbReference type="Pfam" id="PF03466">
    <property type="entry name" value="LysR_substrate"/>
    <property type="match status" value="1"/>
</dbReference>
<accession>A4TW42</accession>
<evidence type="ECO:0000256" key="1">
    <source>
        <dbReference type="ARBA" id="ARBA00009437"/>
    </source>
</evidence>
<sequence length="300" mass="32958">MHFMNDNAMLPHSLDLDLLRTFVGIVDSGGFTRAGQRLHRTQSTISQQIKRLEDQIGQPLLLRQGRQVQVTEAGETLLGYARRLLALDDEARATLVRREVGEIIRLGVSEDFASRHLPRVLTAFSRANPQVRLDIRADLSVKLRADFDLGELDVALFKGEQPMDSAVGVWPEPVFWTASAHESLPPLHPLPLALFPQGCLFRRQVVDRLDQSRRPWRLAYVSPSLAGIQAAVASGMALAPLGQTGLHPDLRVLEAAEMGLPDLSPVWFSLVVRPGGASRHHLAADIARVVGALDLPVAAQ</sequence>
<proteinExistence type="inferred from homology"/>
<organism evidence="6">
    <name type="scientific">Magnetospirillum gryphiswaldense</name>
    <dbReference type="NCBI Taxonomy" id="55518"/>
    <lineage>
        <taxon>Bacteria</taxon>
        <taxon>Pseudomonadati</taxon>
        <taxon>Pseudomonadota</taxon>
        <taxon>Alphaproteobacteria</taxon>
        <taxon>Rhodospirillales</taxon>
        <taxon>Rhodospirillaceae</taxon>
        <taxon>Magnetospirillum</taxon>
    </lineage>
</organism>
<dbReference type="GO" id="GO:0003677">
    <property type="term" value="F:DNA binding"/>
    <property type="evidence" value="ECO:0007669"/>
    <property type="project" value="UniProtKB-KW"/>
</dbReference>
<dbReference type="PROSITE" id="PS50931">
    <property type="entry name" value="HTH_LYSR"/>
    <property type="match status" value="1"/>
</dbReference>
<dbReference type="FunFam" id="1.10.10.10:FF:000001">
    <property type="entry name" value="LysR family transcriptional regulator"/>
    <property type="match status" value="1"/>
</dbReference>
<dbReference type="PANTHER" id="PTHR30579:SF7">
    <property type="entry name" value="HTH-TYPE TRANSCRIPTIONAL REGULATOR LRHA-RELATED"/>
    <property type="match status" value="1"/>
</dbReference>
<dbReference type="InterPro" id="IPR005119">
    <property type="entry name" value="LysR_subst-bd"/>
</dbReference>
<dbReference type="EMBL" id="CU459003">
    <property type="protein sequence ID" value="CAM74849.1"/>
    <property type="molecule type" value="Genomic_DNA"/>
</dbReference>
<comment type="similarity">
    <text evidence="1">Belongs to the LysR transcriptional regulatory family.</text>
</comment>
<evidence type="ECO:0000256" key="4">
    <source>
        <dbReference type="ARBA" id="ARBA00023163"/>
    </source>
</evidence>
<dbReference type="InterPro" id="IPR000847">
    <property type="entry name" value="LysR_HTH_N"/>
</dbReference>
<name>A4TW42_9PROT</name>
<protein>
    <submittedName>
        <fullName evidence="6">LysR-family transcriptional regulator</fullName>
    </submittedName>
</protein>
<keyword evidence="2" id="KW-0805">Transcription regulation</keyword>
<dbReference type="Pfam" id="PF00126">
    <property type="entry name" value="HTH_1"/>
    <property type="match status" value="1"/>
</dbReference>
<dbReference type="InterPro" id="IPR036388">
    <property type="entry name" value="WH-like_DNA-bd_sf"/>
</dbReference>
<dbReference type="InterPro" id="IPR050176">
    <property type="entry name" value="LTTR"/>
</dbReference>
<dbReference type="PANTHER" id="PTHR30579">
    <property type="entry name" value="TRANSCRIPTIONAL REGULATOR"/>
    <property type="match status" value="1"/>
</dbReference>
<dbReference type="GO" id="GO:0003700">
    <property type="term" value="F:DNA-binding transcription factor activity"/>
    <property type="evidence" value="ECO:0007669"/>
    <property type="project" value="InterPro"/>
</dbReference>
<dbReference type="AlphaFoldDB" id="A4TW42"/>